<reference evidence="2" key="2">
    <citation type="submission" date="2021-08" db="EMBL/GenBank/DDBJ databases">
        <authorList>
            <person name="Tani A."/>
            <person name="Ola A."/>
            <person name="Ogura Y."/>
            <person name="Katsura K."/>
            <person name="Hayashi T."/>
        </authorList>
    </citation>
    <scope>NUCLEOTIDE SEQUENCE</scope>
    <source>
        <strain evidence="2">DSM 23632</strain>
    </source>
</reference>
<protein>
    <submittedName>
        <fullName evidence="2">Uncharacterized protein</fullName>
    </submittedName>
</protein>
<dbReference type="Proteomes" id="UP001055057">
    <property type="component" value="Unassembled WGS sequence"/>
</dbReference>
<feature type="compositionally biased region" description="Basic and acidic residues" evidence="1">
    <location>
        <begin position="264"/>
        <end position="275"/>
    </location>
</feature>
<evidence type="ECO:0000313" key="2">
    <source>
        <dbReference type="EMBL" id="GJE62753.1"/>
    </source>
</evidence>
<evidence type="ECO:0000256" key="1">
    <source>
        <dbReference type="SAM" id="MobiDB-lite"/>
    </source>
</evidence>
<evidence type="ECO:0000313" key="3">
    <source>
        <dbReference type="Proteomes" id="UP001055057"/>
    </source>
</evidence>
<comment type="caution">
    <text evidence="2">The sequence shown here is derived from an EMBL/GenBank/DDBJ whole genome shotgun (WGS) entry which is preliminary data.</text>
</comment>
<name>A0ABQ4U8L6_9HYPH</name>
<dbReference type="EMBL" id="BPRB01000399">
    <property type="protein sequence ID" value="GJE62753.1"/>
    <property type="molecule type" value="Genomic_DNA"/>
</dbReference>
<feature type="region of interest" description="Disordered" evidence="1">
    <location>
        <begin position="252"/>
        <end position="293"/>
    </location>
</feature>
<keyword evidence="3" id="KW-1185">Reference proteome</keyword>
<gene>
    <name evidence="2" type="ORF">MPOCJGCO_4889</name>
</gene>
<reference evidence="2" key="1">
    <citation type="journal article" date="2021" name="Front. Microbiol.">
        <title>Comprehensive Comparative Genomics and Phenotyping of Methylobacterium Species.</title>
        <authorList>
            <person name="Alessa O."/>
            <person name="Ogura Y."/>
            <person name="Fujitani Y."/>
            <person name="Takami H."/>
            <person name="Hayashi T."/>
            <person name="Sahin N."/>
            <person name="Tani A."/>
        </authorList>
    </citation>
    <scope>NUCLEOTIDE SEQUENCE</scope>
    <source>
        <strain evidence="2">DSM 23632</strain>
    </source>
</reference>
<proteinExistence type="predicted"/>
<accession>A0ABQ4U8L6</accession>
<sequence length="293" mass="31858">MLAAVAEQNERELAIEGQHVADEFALVVLGLSRQRMAPGQAPFAQEQDRSDRDRMLPEERAEHVVDAPGCARHVEHRVGLDAGGPGVKRPAQCGRARERDPAFGIGHEQAPEHLELVGHPGVHDRVVDVADDDEATCRGRDEHVSLCAHRRVGIERQVDRVPGDRAGRHVARPQVNPEVTVPVGRHARLRTAEAGGHEGPDDFAAADTARDVAQVRTKVVRTGVAIRVRLPKHASDQEDLFARAVAPVGFDDDAAPALRSLGRSGDKRQEPDRRASPPGLGRLRICHPRASQS</sequence>
<organism evidence="2 3">
    <name type="scientific">Methylobacterium trifolii</name>
    <dbReference type="NCBI Taxonomy" id="1003092"/>
    <lineage>
        <taxon>Bacteria</taxon>
        <taxon>Pseudomonadati</taxon>
        <taxon>Pseudomonadota</taxon>
        <taxon>Alphaproteobacteria</taxon>
        <taxon>Hyphomicrobiales</taxon>
        <taxon>Methylobacteriaceae</taxon>
        <taxon>Methylobacterium</taxon>
    </lineage>
</organism>